<feature type="region of interest" description="Disordered" evidence="1">
    <location>
        <begin position="1"/>
        <end position="55"/>
    </location>
</feature>
<feature type="region of interest" description="Disordered" evidence="1">
    <location>
        <begin position="389"/>
        <end position="411"/>
    </location>
</feature>
<evidence type="ECO:0000256" key="1">
    <source>
        <dbReference type="SAM" id="MobiDB-lite"/>
    </source>
</evidence>
<dbReference type="GeneID" id="25261262"/>
<keyword evidence="4" id="KW-1185">Reference proteome</keyword>
<keyword evidence="2" id="KW-0812">Transmembrane</keyword>
<accession>A0A066VY99</accession>
<dbReference type="Proteomes" id="UP000027361">
    <property type="component" value="Unassembled WGS sequence"/>
</dbReference>
<keyword evidence="2" id="KW-0472">Membrane</keyword>
<feature type="compositionally biased region" description="Polar residues" evidence="1">
    <location>
        <begin position="1"/>
        <end position="17"/>
    </location>
</feature>
<dbReference type="HOGENOM" id="CLU_669368_0_0_1"/>
<organism evidence="3 4">
    <name type="scientific">Tilletiaria anomala (strain ATCC 24038 / CBS 436.72 / UBC 951)</name>
    <dbReference type="NCBI Taxonomy" id="1037660"/>
    <lineage>
        <taxon>Eukaryota</taxon>
        <taxon>Fungi</taxon>
        <taxon>Dikarya</taxon>
        <taxon>Basidiomycota</taxon>
        <taxon>Ustilaginomycotina</taxon>
        <taxon>Exobasidiomycetes</taxon>
        <taxon>Georgefischeriales</taxon>
        <taxon>Tilletiariaceae</taxon>
        <taxon>Tilletiaria</taxon>
    </lineage>
</organism>
<feature type="compositionally biased region" description="Pro residues" evidence="1">
    <location>
        <begin position="399"/>
        <end position="411"/>
    </location>
</feature>
<evidence type="ECO:0000256" key="2">
    <source>
        <dbReference type="SAM" id="Phobius"/>
    </source>
</evidence>
<feature type="region of interest" description="Disordered" evidence="1">
    <location>
        <begin position="252"/>
        <end position="297"/>
    </location>
</feature>
<proteinExistence type="predicted"/>
<name>A0A066VY99_TILAU</name>
<protein>
    <submittedName>
        <fullName evidence="3">Uncharacterized protein</fullName>
    </submittedName>
</protein>
<reference evidence="3 4" key="1">
    <citation type="submission" date="2014-05" db="EMBL/GenBank/DDBJ databases">
        <title>Draft genome sequence of a rare smut relative, Tilletiaria anomala UBC 951.</title>
        <authorList>
            <consortium name="DOE Joint Genome Institute"/>
            <person name="Toome M."/>
            <person name="Kuo A."/>
            <person name="Henrissat B."/>
            <person name="Lipzen A."/>
            <person name="Tritt A."/>
            <person name="Yoshinaga Y."/>
            <person name="Zane M."/>
            <person name="Barry K."/>
            <person name="Grigoriev I.V."/>
            <person name="Spatafora J.W."/>
            <person name="Aimea M.C."/>
        </authorList>
    </citation>
    <scope>NUCLEOTIDE SEQUENCE [LARGE SCALE GENOMIC DNA]</scope>
    <source>
        <strain evidence="3 4">UBC 951</strain>
    </source>
</reference>
<dbReference type="InParanoid" id="A0A066VY99"/>
<feature type="transmembrane region" description="Helical" evidence="2">
    <location>
        <begin position="139"/>
        <end position="157"/>
    </location>
</feature>
<dbReference type="RefSeq" id="XP_013243530.1">
    <property type="nucleotide sequence ID" value="XM_013388076.1"/>
</dbReference>
<dbReference type="EMBL" id="JMSN01000035">
    <property type="protein sequence ID" value="KDN46441.1"/>
    <property type="molecule type" value="Genomic_DNA"/>
</dbReference>
<comment type="caution">
    <text evidence="3">The sequence shown here is derived from an EMBL/GenBank/DDBJ whole genome shotgun (WGS) entry which is preliminary data.</text>
</comment>
<dbReference type="AlphaFoldDB" id="A0A066VY99"/>
<gene>
    <name evidence="3" type="ORF">K437DRAFT_107160</name>
</gene>
<keyword evidence="2" id="KW-1133">Transmembrane helix</keyword>
<sequence>MARSSSSAADPEAQQTPLLIHIDRLSEEKDDDASDCSRSSDDCRRSAPAPPSDPEKAALLAHEYGHVHPHAHTRGRGHEHTCRHAHGHGHVHGCGLRGHFFRLFGRRGAPHLDNNNDDCAGLDGKAAWGKRSRSGKLRAFAALLAFLTASVFALRYMPLFSALAFGGARHGFPRYYQHDPPYYAAGRHPWDPPHPHGPPPQPYIKECHQLASGAEVNITVAAWPGTGTFVDPGLTAASISFVRDGPAGLPFPPPVHHRHKFEGAPPGDTQRISDDEDGDDDGNSKEGKKEKWRMQGPAYHSKPPLISVTVSRAKLELTGLIDKEPILNICILSAGPAGEGIGLYDELVCPIFPKDIAGIVSLLSVSFHLPERFPLALVGMHASPFGGPPNHGCGRGGPPHGPPHGGPPLCS</sequence>
<evidence type="ECO:0000313" key="4">
    <source>
        <dbReference type="Proteomes" id="UP000027361"/>
    </source>
</evidence>
<feature type="compositionally biased region" description="Basic and acidic residues" evidence="1">
    <location>
        <begin position="282"/>
        <end position="293"/>
    </location>
</feature>
<evidence type="ECO:0000313" key="3">
    <source>
        <dbReference type="EMBL" id="KDN46441.1"/>
    </source>
</evidence>